<evidence type="ECO:0000313" key="3">
    <source>
        <dbReference type="Proteomes" id="UP001281656"/>
    </source>
</evidence>
<dbReference type="RefSeq" id="WP_318798679.1">
    <property type="nucleotide sequence ID" value="NZ_JARUJP010000018.1"/>
</dbReference>
<dbReference type="InterPro" id="IPR002901">
    <property type="entry name" value="MGlyc_endo_b_GlcNAc-like_dom"/>
</dbReference>
<dbReference type="Proteomes" id="UP001281656">
    <property type="component" value="Unassembled WGS sequence"/>
</dbReference>
<keyword evidence="3" id="KW-1185">Reference proteome</keyword>
<gene>
    <name evidence="2" type="ORF">P8V03_14280</name>
</gene>
<proteinExistence type="predicted"/>
<dbReference type="Pfam" id="PF01832">
    <property type="entry name" value="Glucosaminidase"/>
    <property type="match status" value="1"/>
</dbReference>
<accession>A0ABU4JVY3</accession>
<organism evidence="2 3">
    <name type="scientific">Clostridium tanneri</name>
    <dbReference type="NCBI Taxonomy" id="3037988"/>
    <lineage>
        <taxon>Bacteria</taxon>
        <taxon>Bacillati</taxon>
        <taxon>Bacillota</taxon>
        <taxon>Clostridia</taxon>
        <taxon>Eubacteriales</taxon>
        <taxon>Clostridiaceae</taxon>
        <taxon>Clostridium</taxon>
    </lineage>
</organism>
<evidence type="ECO:0000259" key="1">
    <source>
        <dbReference type="Pfam" id="PF01832"/>
    </source>
</evidence>
<feature type="domain" description="Mannosyl-glycoprotein endo-beta-N-acetylglucosamidase-like" evidence="1">
    <location>
        <begin position="32"/>
        <end position="160"/>
    </location>
</feature>
<dbReference type="EMBL" id="JARUJP010000018">
    <property type="protein sequence ID" value="MDW8802318.1"/>
    <property type="molecule type" value="Genomic_DNA"/>
</dbReference>
<dbReference type="SUPFAM" id="SSF47090">
    <property type="entry name" value="PGBD-like"/>
    <property type="match status" value="1"/>
</dbReference>
<protein>
    <submittedName>
        <fullName evidence="2">Glucosaminidase domain-containing protein</fullName>
    </submittedName>
</protein>
<evidence type="ECO:0000313" key="2">
    <source>
        <dbReference type="EMBL" id="MDW8802318.1"/>
    </source>
</evidence>
<sequence>MATPIIGQSTVTVDQCEAFLRKQNTNAPALANIYKKYCDIYGIRLECIWVQMCLETNFLRYSNTSITTLDMNNFCGLGAIDGNGRRQALSFSTEDEGVKCHVQHLYAYCTNKPLPQGQSVIDPRFKYVARGIAPNIENLGNGNWASDKNYASKLLSLLSQLLNSGNITNKTNSGSNNDFIREIQHDLQRLSCLAAGESNATGELDANTKAAIKQFRYIVDLPSGESIDSSLVSALNSITSKPTIGAGWTVNIIATKFIQWFIGISPKSGVFDNNTVEKVKQWQVTAGIWSASGADGVIREVDWNKILK</sequence>
<reference evidence="2 3" key="1">
    <citation type="submission" date="2023-04" db="EMBL/GenBank/DDBJ databases">
        <title>Clostridium tannerae sp. nov., isolated from the fecal material of an alpaca.</title>
        <authorList>
            <person name="Miller S."/>
            <person name="Hendry M."/>
            <person name="King J."/>
            <person name="Sankaranarayanan K."/>
            <person name="Lawson P.A."/>
        </authorList>
    </citation>
    <scope>NUCLEOTIDE SEQUENCE [LARGE SCALE GENOMIC DNA]</scope>
    <source>
        <strain evidence="2 3">A1-XYC3</strain>
    </source>
</reference>
<dbReference type="InterPro" id="IPR036365">
    <property type="entry name" value="PGBD-like_sf"/>
</dbReference>
<comment type="caution">
    <text evidence="2">The sequence shown here is derived from an EMBL/GenBank/DDBJ whole genome shotgun (WGS) entry which is preliminary data.</text>
</comment>
<name>A0ABU4JVY3_9CLOT</name>